<protein>
    <recommendedName>
        <fullName evidence="7">Ig-like domain-containing protein</fullName>
    </recommendedName>
</protein>
<dbReference type="PANTHER" id="PTHR11860:SF118">
    <property type="entry name" value="CMRF35-LIKE MOLECULE 3-RELATED"/>
    <property type="match status" value="1"/>
</dbReference>
<evidence type="ECO:0000256" key="1">
    <source>
        <dbReference type="ARBA" id="ARBA00004370"/>
    </source>
</evidence>
<dbReference type="InterPro" id="IPR036179">
    <property type="entry name" value="Ig-like_dom_sf"/>
</dbReference>
<evidence type="ECO:0000313" key="6">
    <source>
        <dbReference type="Proteomes" id="UP000824219"/>
    </source>
</evidence>
<keyword evidence="3" id="KW-0472">Membrane</keyword>
<dbReference type="InterPro" id="IPR013783">
    <property type="entry name" value="Ig-like_fold"/>
</dbReference>
<keyword evidence="2" id="KW-0812">Transmembrane</keyword>
<evidence type="ECO:0000256" key="3">
    <source>
        <dbReference type="ARBA" id="ARBA00023136"/>
    </source>
</evidence>
<evidence type="ECO:0000256" key="4">
    <source>
        <dbReference type="SAM" id="SignalP"/>
    </source>
</evidence>
<dbReference type="AlphaFoldDB" id="A0A9D3SA67"/>
<dbReference type="GO" id="GO:0005886">
    <property type="term" value="C:plasma membrane"/>
    <property type="evidence" value="ECO:0007669"/>
    <property type="project" value="TreeGrafter"/>
</dbReference>
<dbReference type="InterPro" id="IPR050671">
    <property type="entry name" value="CD300_family_receptors"/>
</dbReference>
<feature type="chain" id="PRO_5038496297" description="Ig-like domain-containing protein" evidence="4">
    <location>
        <begin position="23"/>
        <end position="258"/>
    </location>
</feature>
<keyword evidence="4" id="KW-0732">Signal</keyword>
<feature type="signal peptide" evidence="4">
    <location>
        <begin position="1"/>
        <end position="22"/>
    </location>
</feature>
<dbReference type="SUPFAM" id="SSF48726">
    <property type="entry name" value="Immunoglobulin"/>
    <property type="match status" value="1"/>
</dbReference>
<comment type="subcellular location">
    <subcellularLocation>
        <location evidence="1">Membrane</location>
    </subcellularLocation>
</comment>
<accession>A0A9D3SA67</accession>
<gene>
    <name evidence="5" type="ORF">KOW79_020996</name>
</gene>
<name>A0A9D3SA67_9TELE</name>
<dbReference type="OrthoDB" id="8920197at2759"/>
<evidence type="ECO:0008006" key="7">
    <source>
        <dbReference type="Google" id="ProtNLM"/>
    </source>
</evidence>
<comment type="caution">
    <text evidence="5">The sequence shown here is derived from an EMBL/GenBank/DDBJ whole genome shotgun (WGS) entry which is preliminary data.</text>
</comment>
<sequence length="258" mass="28824">METKKFFSTTFILLAAVPSVVSGGVRVKGPLGGNVSVHCSYPKENENVEKYFNKGKPETQLVRLEGTEMWLQDSRFSLKDDEENRNYQEPECGGCWALLVRGEENDWKLEGRLTLFDNKEKNVFVVNIGNLSVQDAGRYGCGVETTGQDLITVVHLTVMKAVPSVVSGGVRVKGPLGGNVSVHCSYPKENENVEKYFNKGKPETQLVRLEGTEMWLQDSRFSLKDDEENRNYQEPECGGCWALLVRGEEVGQGYSDRG</sequence>
<dbReference type="EMBL" id="JAHKSW010000026">
    <property type="protein sequence ID" value="KAG7316130.1"/>
    <property type="molecule type" value="Genomic_DNA"/>
</dbReference>
<dbReference type="Proteomes" id="UP000824219">
    <property type="component" value="Linkage Group LG26"/>
</dbReference>
<dbReference type="Gene3D" id="2.60.40.10">
    <property type="entry name" value="Immunoglobulins"/>
    <property type="match status" value="3"/>
</dbReference>
<organism evidence="5 6">
    <name type="scientific">Hemibagrus wyckioides</name>
    <dbReference type="NCBI Taxonomy" id="337641"/>
    <lineage>
        <taxon>Eukaryota</taxon>
        <taxon>Metazoa</taxon>
        <taxon>Chordata</taxon>
        <taxon>Craniata</taxon>
        <taxon>Vertebrata</taxon>
        <taxon>Euteleostomi</taxon>
        <taxon>Actinopterygii</taxon>
        <taxon>Neopterygii</taxon>
        <taxon>Teleostei</taxon>
        <taxon>Ostariophysi</taxon>
        <taxon>Siluriformes</taxon>
        <taxon>Bagridae</taxon>
        <taxon>Hemibagrus</taxon>
    </lineage>
</organism>
<keyword evidence="6" id="KW-1185">Reference proteome</keyword>
<evidence type="ECO:0000313" key="5">
    <source>
        <dbReference type="EMBL" id="KAG7316130.1"/>
    </source>
</evidence>
<dbReference type="GO" id="GO:0004888">
    <property type="term" value="F:transmembrane signaling receptor activity"/>
    <property type="evidence" value="ECO:0007669"/>
    <property type="project" value="TreeGrafter"/>
</dbReference>
<evidence type="ECO:0000256" key="2">
    <source>
        <dbReference type="ARBA" id="ARBA00022692"/>
    </source>
</evidence>
<reference evidence="5 6" key="1">
    <citation type="submission" date="2021-06" db="EMBL/GenBank/DDBJ databases">
        <title>Chromosome-level genome assembly of the red-tail catfish (Hemibagrus wyckioides).</title>
        <authorList>
            <person name="Shao F."/>
        </authorList>
    </citation>
    <scope>NUCLEOTIDE SEQUENCE [LARGE SCALE GENOMIC DNA]</scope>
    <source>
        <strain evidence="5">EC202008001</strain>
        <tissue evidence="5">Blood</tissue>
    </source>
</reference>
<proteinExistence type="predicted"/>
<dbReference type="PANTHER" id="PTHR11860">
    <property type="entry name" value="POLYMERIC-IMMUNOGLOBULIN RECEPTOR"/>
    <property type="match status" value="1"/>
</dbReference>